<dbReference type="SUPFAM" id="SSF69065">
    <property type="entry name" value="RNase III domain-like"/>
    <property type="match status" value="1"/>
</dbReference>
<dbReference type="AlphaFoldDB" id="A0A2T9XZE0"/>
<dbReference type="SMART" id="SM00535">
    <property type="entry name" value="RIBOc"/>
    <property type="match status" value="1"/>
</dbReference>
<dbReference type="InterPro" id="IPR036389">
    <property type="entry name" value="RNase_III_sf"/>
</dbReference>
<dbReference type="EMBL" id="MBFS01003662">
    <property type="protein sequence ID" value="PVU85433.1"/>
    <property type="molecule type" value="Genomic_DNA"/>
</dbReference>
<dbReference type="GO" id="GO:0016798">
    <property type="term" value="F:hydrolase activity, acting on glycosyl bonds"/>
    <property type="evidence" value="ECO:0007669"/>
    <property type="project" value="UniProtKB-KW"/>
</dbReference>
<evidence type="ECO:0000313" key="10">
    <source>
        <dbReference type="EMBL" id="PVU85433.1"/>
    </source>
</evidence>
<feature type="compositionally biased region" description="Polar residues" evidence="8">
    <location>
        <begin position="523"/>
        <end position="540"/>
    </location>
</feature>
<dbReference type="GO" id="GO:0046872">
    <property type="term" value="F:metal ion binding"/>
    <property type="evidence" value="ECO:0007669"/>
    <property type="project" value="UniProtKB-KW"/>
</dbReference>
<dbReference type="InterPro" id="IPR022830">
    <property type="entry name" value="Indigdn_synthA-like"/>
</dbReference>
<dbReference type="OrthoDB" id="198885at2759"/>
<dbReference type="InterPro" id="IPR029056">
    <property type="entry name" value="Ribokinase-like"/>
</dbReference>
<keyword evidence="7" id="KW-0326">Glycosidase</keyword>
<evidence type="ECO:0000256" key="3">
    <source>
        <dbReference type="ARBA" id="ARBA00022777"/>
    </source>
</evidence>
<dbReference type="GO" id="GO:0005737">
    <property type="term" value="C:cytoplasm"/>
    <property type="evidence" value="ECO:0007669"/>
    <property type="project" value="TreeGrafter"/>
</dbReference>
<sequence>MRLCQRYLFNTSVFSRSYTQAVAKSYTAIQEHTPEQLQQLQDRLGLKFHNKEIVTQALTHKSFKHARVATNERLEWMGKKVINLHASEFLESKFPDLTSTELQDLLQIHFGERKLSQISEQLGLNSLVRWKSPTKEDLSLKQIGKEKVFGKAFQAIVGAIYNDRGSKSAREFVYKFLFNKPIDPETVKNLDQPKRVLSALIKKEKLGAVSGRILNETYSLAQVPTYFVGLFIGDKTIGLGISISSLVKLSPRVNEALKNNEPIVALESTIISHGMPYPNNLEVATEVESIVEKNGAVPATIALFNGKIHIGLTSEELYKLATEGKKTIKTSTRDLASVLSKGCVGATTVSATMVCANLANIKVFVTGGIGGVHRGAETNFDISADLTELGRTPVAVICSGAKSILDLPKTLEYLETQGTPVVTFGKTNDFPAFFTRESDLKEKLGIKTGIVFAVPIPEEFAMDRNEVEHSIQRALQEARRSFGTLNSRISDRAKEGLSSERLMVIGGGTIDIISRIDPKAENKNTQTSGENSPKTNQYSSTSYLGKVTNSLGGVGHNLAKTSFLLGSDTSFVTLVGEDIYANTILENLKSIGMKTAFISSDPNHNTAVCNTVHDSNGDLIVCVADASIIESLSPQTVLSALETDRPKFVGFDANIAPGTIEAILTFCSQNKVTTIFQPTSIPKSTRLLEAVLKCGYTADINTPNNLELESMTRWALSKGLVSKKNSAQPKYRNSVSMIPKNVIENTVLLSQLFRYQLVTLGQLGVLVVGKDGDDILVYHVEALKPKKILNTNGAGDSFVGGFMTLLSKNPNFQEGQLQQVEFDEICKMVQKAQLASILSMASQSPVSSSLSPAIFD</sequence>
<keyword evidence="3" id="KW-0418">Kinase</keyword>
<dbReference type="GO" id="GO:0016301">
    <property type="term" value="F:kinase activity"/>
    <property type="evidence" value="ECO:0007669"/>
    <property type="project" value="UniProtKB-KW"/>
</dbReference>
<evidence type="ECO:0000256" key="1">
    <source>
        <dbReference type="ARBA" id="ARBA00022679"/>
    </source>
</evidence>
<dbReference type="Proteomes" id="UP000245609">
    <property type="component" value="Unassembled WGS sequence"/>
</dbReference>
<keyword evidence="11" id="KW-1185">Reference proteome</keyword>
<dbReference type="InterPro" id="IPR007342">
    <property type="entry name" value="PsuG"/>
</dbReference>
<evidence type="ECO:0000256" key="6">
    <source>
        <dbReference type="ARBA" id="ARBA00023239"/>
    </source>
</evidence>
<accession>A0A2T9XZE0</accession>
<dbReference type="Pfam" id="PF14622">
    <property type="entry name" value="Ribonucleas_3_3"/>
    <property type="match status" value="1"/>
</dbReference>
<dbReference type="Pfam" id="PF04227">
    <property type="entry name" value="Indigoidine_A"/>
    <property type="match status" value="1"/>
</dbReference>
<proteinExistence type="predicted"/>
<dbReference type="PROSITE" id="PS50142">
    <property type="entry name" value="RNASE_3_2"/>
    <property type="match status" value="1"/>
</dbReference>
<dbReference type="SUPFAM" id="SSF110581">
    <property type="entry name" value="Indigoidine synthase A-like"/>
    <property type="match status" value="1"/>
</dbReference>
<keyword evidence="1" id="KW-0808">Transferase</keyword>
<dbReference type="Gene3D" id="3.40.1190.20">
    <property type="match status" value="1"/>
</dbReference>
<evidence type="ECO:0000256" key="8">
    <source>
        <dbReference type="SAM" id="MobiDB-lite"/>
    </source>
</evidence>
<keyword evidence="6" id="KW-0456">Lyase</keyword>
<name>A0A2T9XZE0_9FUNG</name>
<feature type="region of interest" description="Disordered" evidence="8">
    <location>
        <begin position="516"/>
        <end position="540"/>
    </location>
</feature>
<dbReference type="Gene3D" id="3.30.160.20">
    <property type="match status" value="1"/>
</dbReference>
<dbReference type="CDD" id="cd00593">
    <property type="entry name" value="RIBOc"/>
    <property type="match status" value="1"/>
</dbReference>
<gene>
    <name evidence="10" type="ORF">BB560_007024</name>
</gene>
<keyword evidence="5" id="KW-0464">Manganese</keyword>
<reference evidence="10 11" key="1">
    <citation type="journal article" date="2018" name="MBio">
        <title>Comparative Genomics Reveals the Core Gene Toolbox for the Fungus-Insect Symbiosis.</title>
        <authorList>
            <person name="Wang Y."/>
            <person name="Stata M."/>
            <person name="Wang W."/>
            <person name="Stajich J.E."/>
            <person name="White M.M."/>
            <person name="Moncalvo J.M."/>
        </authorList>
    </citation>
    <scope>NUCLEOTIDE SEQUENCE [LARGE SCALE GENOMIC DNA]</scope>
    <source>
        <strain evidence="10 11">SC-DP-2</strain>
    </source>
</reference>
<evidence type="ECO:0000256" key="2">
    <source>
        <dbReference type="ARBA" id="ARBA00022723"/>
    </source>
</evidence>
<protein>
    <recommendedName>
        <fullName evidence="9">RNase III domain-containing protein</fullName>
    </recommendedName>
</protein>
<evidence type="ECO:0000256" key="4">
    <source>
        <dbReference type="ARBA" id="ARBA00022801"/>
    </source>
</evidence>
<dbReference type="PROSITE" id="PS00584">
    <property type="entry name" value="PFKB_KINASES_2"/>
    <property type="match status" value="1"/>
</dbReference>
<dbReference type="SUPFAM" id="SSF53613">
    <property type="entry name" value="Ribokinase-like"/>
    <property type="match status" value="1"/>
</dbReference>
<dbReference type="Pfam" id="PF00294">
    <property type="entry name" value="PfkB"/>
    <property type="match status" value="1"/>
</dbReference>
<keyword evidence="4" id="KW-0378">Hydrolase</keyword>
<dbReference type="GO" id="GO:0004730">
    <property type="term" value="F:pseudouridylate synthase activity"/>
    <property type="evidence" value="ECO:0007669"/>
    <property type="project" value="InterPro"/>
</dbReference>
<dbReference type="Gene3D" id="1.10.1520.10">
    <property type="entry name" value="Ribonuclease III domain"/>
    <property type="match status" value="2"/>
</dbReference>
<dbReference type="Gene3D" id="3.40.1790.10">
    <property type="entry name" value="Indigoidine synthase domain"/>
    <property type="match status" value="1"/>
</dbReference>
<evidence type="ECO:0000313" key="11">
    <source>
        <dbReference type="Proteomes" id="UP000245609"/>
    </source>
</evidence>
<dbReference type="InterPro" id="IPR002173">
    <property type="entry name" value="Carboh/pur_kinase_PfkB_CS"/>
</dbReference>
<dbReference type="InterPro" id="IPR000999">
    <property type="entry name" value="RNase_III_dom"/>
</dbReference>
<dbReference type="STRING" id="133381.A0A2T9XZE0"/>
<evidence type="ECO:0000256" key="7">
    <source>
        <dbReference type="ARBA" id="ARBA00023295"/>
    </source>
</evidence>
<dbReference type="PANTHER" id="PTHR42909">
    <property type="entry name" value="ZGC:136858"/>
    <property type="match status" value="1"/>
</dbReference>
<dbReference type="GO" id="GO:0006396">
    <property type="term" value="P:RNA processing"/>
    <property type="evidence" value="ECO:0007669"/>
    <property type="project" value="InterPro"/>
</dbReference>
<keyword evidence="2" id="KW-0479">Metal-binding</keyword>
<comment type="caution">
    <text evidence="10">The sequence shown here is derived from an EMBL/GenBank/DDBJ whole genome shotgun (WGS) entry which is preliminary data.</text>
</comment>
<dbReference type="PANTHER" id="PTHR42909:SF1">
    <property type="entry name" value="CARBOHYDRATE KINASE PFKB DOMAIN-CONTAINING PROTEIN"/>
    <property type="match status" value="1"/>
</dbReference>
<organism evidence="10 11">
    <name type="scientific">Smittium megazygosporum</name>
    <dbReference type="NCBI Taxonomy" id="133381"/>
    <lineage>
        <taxon>Eukaryota</taxon>
        <taxon>Fungi</taxon>
        <taxon>Fungi incertae sedis</taxon>
        <taxon>Zoopagomycota</taxon>
        <taxon>Kickxellomycotina</taxon>
        <taxon>Harpellomycetes</taxon>
        <taxon>Harpellales</taxon>
        <taxon>Legeriomycetaceae</taxon>
        <taxon>Smittium</taxon>
    </lineage>
</organism>
<dbReference type="GO" id="GO:0004525">
    <property type="term" value="F:ribonuclease III activity"/>
    <property type="evidence" value="ECO:0007669"/>
    <property type="project" value="InterPro"/>
</dbReference>
<evidence type="ECO:0000256" key="5">
    <source>
        <dbReference type="ARBA" id="ARBA00023211"/>
    </source>
</evidence>
<dbReference type="InterPro" id="IPR011611">
    <property type="entry name" value="PfkB_dom"/>
</dbReference>
<evidence type="ECO:0000259" key="9">
    <source>
        <dbReference type="PROSITE" id="PS50142"/>
    </source>
</evidence>
<feature type="domain" description="RNase III" evidence="9">
    <location>
        <begin position="37"/>
        <end position="165"/>
    </location>
</feature>